<protein>
    <submittedName>
        <fullName evidence="2">Uncharacterized protein</fullName>
    </submittedName>
</protein>
<keyword evidence="1" id="KW-0812">Transmembrane</keyword>
<evidence type="ECO:0000313" key="2">
    <source>
        <dbReference type="EMBL" id="MDW2797979.1"/>
    </source>
</evidence>
<feature type="transmembrane region" description="Helical" evidence="1">
    <location>
        <begin position="20"/>
        <end position="42"/>
    </location>
</feature>
<comment type="caution">
    <text evidence="2">The sequence shown here is derived from an EMBL/GenBank/DDBJ whole genome shotgun (WGS) entry which is preliminary data.</text>
</comment>
<keyword evidence="3" id="KW-1185">Reference proteome</keyword>
<feature type="transmembrane region" description="Helical" evidence="1">
    <location>
        <begin position="102"/>
        <end position="119"/>
    </location>
</feature>
<evidence type="ECO:0000313" key="3">
    <source>
        <dbReference type="Proteomes" id="UP001276854"/>
    </source>
</evidence>
<sequence>MKKIVKLLGEMFPDIIDLFYGIALMWLIYYELFICTAGMLYLGNFIQSNILRSIVREVPIELIGVNFQKGSFSQFVISLFILCTFYKLLCLLFSGAPRRLKMNSVLEIIIGALLVFFEIHRKPIVTPDQILRFICYFMIIKLSLIVLTRIFKIPTGHFGSFKKEMNNWKKAFAVAAVKSEEVSKS</sequence>
<accession>A0ABU4GK37</accession>
<keyword evidence="1" id="KW-0472">Membrane</keyword>
<gene>
    <name evidence="2" type="ORF">RZO55_10370</name>
</gene>
<feature type="transmembrane region" description="Helical" evidence="1">
    <location>
        <begin position="75"/>
        <end position="96"/>
    </location>
</feature>
<feature type="transmembrane region" description="Helical" evidence="1">
    <location>
        <begin position="131"/>
        <end position="151"/>
    </location>
</feature>
<reference evidence="2 3" key="1">
    <citation type="submission" date="2023-10" db="EMBL/GenBank/DDBJ databases">
        <title>A novel Glycoside Hydrolase 43-Like Enzyme from Clostrdium boliviensis is an Endo-xylanase, and a Candidate for Xylooligosaccharides Production from Different Xylan Substrates.</title>
        <authorList>
            <person name="Alvarez M.T."/>
            <person name="Rocabado-Villegas L.R."/>
            <person name="Salas-Veizaga D.M."/>
            <person name="Linares-Pasten J.A."/>
            <person name="Gudmundsdottir E.E."/>
            <person name="Hreggvidsson G.O."/>
            <person name="Adlercreutz P."/>
            <person name="Nordberg Karlsson E."/>
        </authorList>
    </citation>
    <scope>NUCLEOTIDE SEQUENCE [LARGE SCALE GENOMIC DNA]</scope>
    <source>
        <strain evidence="2 3">E-1</strain>
    </source>
</reference>
<organism evidence="2 3">
    <name type="scientific">Clostridium boliviensis</name>
    <dbReference type="NCBI Taxonomy" id="318465"/>
    <lineage>
        <taxon>Bacteria</taxon>
        <taxon>Bacillati</taxon>
        <taxon>Bacillota</taxon>
        <taxon>Clostridia</taxon>
        <taxon>Eubacteriales</taxon>
        <taxon>Clostridiaceae</taxon>
        <taxon>Clostridium</taxon>
    </lineage>
</organism>
<dbReference type="EMBL" id="JAWONS010000165">
    <property type="protein sequence ID" value="MDW2797979.1"/>
    <property type="molecule type" value="Genomic_DNA"/>
</dbReference>
<dbReference type="RefSeq" id="WP_318064221.1">
    <property type="nucleotide sequence ID" value="NZ_JAWONS010000165.1"/>
</dbReference>
<evidence type="ECO:0000256" key="1">
    <source>
        <dbReference type="SAM" id="Phobius"/>
    </source>
</evidence>
<dbReference type="Proteomes" id="UP001276854">
    <property type="component" value="Unassembled WGS sequence"/>
</dbReference>
<keyword evidence="1" id="KW-1133">Transmembrane helix</keyword>
<proteinExistence type="predicted"/>
<name>A0ABU4GK37_9CLOT</name>